<comment type="pathway">
    <text evidence="2">Carbohydrate biosynthesis; gluconeogenesis.</text>
</comment>
<keyword evidence="2" id="KW-0324">Glycolysis</keyword>
<dbReference type="Pfam" id="PF00121">
    <property type="entry name" value="TIM"/>
    <property type="match status" value="1"/>
</dbReference>
<comment type="subunit">
    <text evidence="2">Homodimer.</text>
</comment>
<dbReference type="PANTHER" id="PTHR21139">
    <property type="entry name" value="TRIOSEPHOSPHATE ISOMERASE"/>
    <property type="match status" value="1"/>
</dbReference>
<dbReference type="InterPro" id="IPR035990">
    <property type="entry name" value="TIM_sf"/>
</dbReference>
<comment type="catalytic activity">
    <reaction evidence="2">
        <text>D-glyceraldehyde 3-phosphate = dihydroxyacetone phosphate</text>
        <dbReference type="Rhea" id="RHEA:18585"/>
        <dbReference type="ChEBI" id="CHEBI:57642"/>
        <dbReference type="ChEBI" id="CHEBI:59776"/>
        <dbReference type="EC" id="5.3.1.1"/>
    </reaction>
</comment>
<dbReference type="UniPathway" id="UPA00109">
    <property type="reaction ID" value="UER00189"/>
</dbReference>
<keyword evidence="1 2" id="KW-0413">Isomerase</keyword>
<proteinExistence type="inferred from homology"/>
<dbReference type="GO" id="GO:0046166">
    <property type="term" value="P:glyceraldehyde-3-phosphate biosynthetic process"/>
    <property type="evidence" value="ECO:0007669"/>
    <property type="project" value="TreeGrafter"/>
</dbReference>
<dbReference type="GO" id="GO:0019563">
    <property type="term" value="P:glycerol catabolic process"/>
    <property type="evidence" value="ECO:0007669"/>
    <property type="project" value="TreeGrafter"/>
</dbReference>
<comment type="similarity">
    <text evidence="2">Belongs to the triosephosphate isomerase family.</text>
</comment>
<sequence length="276" mass="29937">MRGLRGINVKKTVILGVSHKMYFGWQQTLDWCSEVASALPPGSESTGLELFTLPMTPALSIAIKTFAGTPMGVGAQNMSEEPPGAWTGETSASFLEEMGCRYIELGHAERRRHFGETVETIVRKLKLALIHHLTPVICIGELEQVSAQRAAHIAIAQSQELLNTLGKPLESPIILAWEPQWAIGASAPASDGYIREVCSTLRRHLQQQYDMQVRVIYGGSAGPGLLSRLWPDVDGLFLGRFAHQPSAFSAILDEALAITASGMPSSCHPANSLKHS</sequence>
<dbReference type="PROSITE" id="PS51440">
    <property type="entry name" value="TIM_2"/>
    <property type="match status" value="1"/>
</dbReference>
<dbReference type="UniPathway" id="UPA00138"/>
<dbReference type="STRING" id="1161919.EPIR_0714"/>
<reference evidence="3 4" key="1">
    <citation type="journal article" date="2013" name="Syst. Appl. Microbiol.">
        <title>Phylogenetic position and virulence apparatus of the pear flower necrosis pathogen Erwinia piriflorinigrans CFBP 5888T as assessed by comparative genomics.</title>
        <authorList>
            <person name="Smits T.H."/>
            <person name="Rezzonico F."/>
            <person name="Lopez M.M."/>
            <person name="Blom J."/>
            <person name="Goesmann A."/>
            <person name="Frey J.E."/>
            <person name="Duffy B."/>
        </authorList>
    </citation>
    <scope>NUCLEOTIDE SEQUENCE [LARGE SCALE GENOMIC DNA]</scope>
    <source>
        <strain evidence="4">CFBP5888</strain>
    </source>
</reference>
<dbReference type="Gene3D" id="3.20.20.70">
    <property type="entry name" value="Aldolase class I"/>
    <property type="match status" value="1"/>
</dbReference>
<keyword evidence="2" id="KW-0963">Cytoplasm</keyword>
<comment type="subcellular location">
    <subcellularLocation>
        <location evidence="2">Cytoplasm</location>
    </subcellularLocation>
</comment>
<comment type="pathway">
    <text evidence="2">Carbohydrate degradation; glycolysis; D-glyceraldehyde 3-phosphate from glycerone phosphate: step 1/1.</text>
</comment>
<evidence type="ECO:0000256" key="1">
    <source>
        <dbReference type="ARBA" id="ARBA00023235"/>
    </source>
</evidence>
<comment type="caution">
    <text evidence="3">The sequence shown here is derived from an EMBL/GenBank/DDBJ whole genome shotgun (WGS) entry which is preliminary data.</text>
</comment>
<dbReference type="GO" id="GO:0006094">
    <property type="term" value="P:gluconeogenesis"/>
    <property type="evidence" value="ECO:0007669"/>
    <property type="project" value="UniProtKB-UniPathway"/>
</dbReference>
<evidence type="ECO:0000313" key="4">
    <source>
        <dbReference type="Proteomes" id="UP000018217"/>
    </source>
</evidence>
<dbReference type="GO" id="GO:0004807">
    <property type="term" value="F:triose-phosphate isomerase activity"/>
    <property type="evidence" value="ECO:0007669"/>
    <property type="project" value="UniProtKB-EC"/>
</dbReference>
<dbReference type="AlphaFoldDB" id="V5Z4Z9"/>
<keyword evidence="2" id="KW-0312">Gluconeogenesis</keyword>
<gene>
    <name evidence="3" type="primary">tpiA</name>
    <name evidence="3" type="ORF">EPIR_0714</name>
</gene>
<dbReference type="PANTHER" id="PTHR21139:SF2">
    <property type="entry name" value="TRIOSEPHOSPHATE ISOMERASE"/>
    <property type="match status" value="1"/>
</dbReference>
<dbReference type="CDD" id="cd00311">
    <property type="entry name" value="TIM"/>
    <property type="match status" value="1"/>
</dbReference>
<dbReference type="EMBL" id="CAHS01000006">
    <property type="protein sequence ID" value="CCG86079.1"/>
    <property type="molecule type" value="Genomic_DNA"/>
</dbReference>
<accession>V5Z4Z9</accession>
<protein>
    <recommendedName>
        <fullName evidence="2">Triosephosphate isomerase</fullName>
        <ecNumber evidence="2">5.3.1.1</ecNumber>
    </recommendedName>
</protein>
<dbReference type="GO" id="GO:0005829">
    <property type="term" value="C:cytosol"/>
    <property type="evidence" value="ECO:0007669"/>
    <property type="project" value="TreeGrafter"/>
</dbReference>
<dbReference type="GO" id="GO:0006096">
    <property type="term" value="P:glycolytic process"/>
    <property type="evidence" value="ECO:0007669"/>
    <property type="project" value="UniProtKB-UniPathway"/>
</dbReference>
<evidence type="ECO:0000313" key="3">
    <source>
        <dbReference type="EMBL" id="CCG86079.1"/>
    </source>
</evidence>
<dbReference type="EC" id="5.3.1.1" evidence="2"/>
<dbReference type="SUPFAM" id="SSF51351">
    <property type="entry name" value="Triosephosphate isomerase (TIM)"/>
    <property type="match status" value="1"/>
</dbReference>
<evidence type="ECO:0000256" key="2">
    <source>
        <dbReference type="RuleBase" id="RU363013"/>
    </source>
</evidence>
<organism evidence="3 4">
    <name type="scientific">Erwinia piriflorinigrans CFBP 5888</name>
    <dbReference type="NCBI Taxonomy" id="1161919"/>
    <lineage>
        <taxon>Bacteria</taxon>
        <taxon>Pseudomonadati</taxon>
        <taxon>Pseudomonadota</taxon>
        <taxon>Gammaproteobacteria</taxon>
        <taxon>Enterobacterales</taxon>
        <taxon>Erwiniaceae</taxon>
        <taxon>Erwinia</taxon>
    </lineage>
</organism>
<dbReference type="InterPro" id="IPR000652">
    <property type="entry name" value="Triosephosphate_isomerase"/>
</dbReference>
<dbReference type="Proteomes" id="UP000018217">
    <property type="component" value="Unassembled WGS sequence"/>
</dbReference>
<name>V5Z4Z9_9GAMM</name>
<dbReference type="InterPro" id="IPR013785">
    <property type="entry name" value="Aldolase_TIM"/>
</dbReference>
<keyword evidence="4" id="KW-1185">Reference proteome</keyword>